<reference evidence="1 2" key="1">
    <citation type="submission" date="2014-11" db="EMBL/GenBank/DDBJ databases">
        <title>Draft Genome Sequences of Paenibacillus polymyxa NRRL B-30509 and Paenibacillus terrae NRRL B-30644, Strains from a Poultry Environment that Produce Tridecaptin A and Paenicidins.</title>
        <authorList>
            <person name="van Belkum M.J."/>
            <person name="Lohans C.T."/>
            <person name="Vederas J.C."/>
        </authorList>
    </citation>
    <scope>NUCLEOTIDE SEQUENCE [LARGE SCALE GENOMIC DNA]</scope>
    <source>
        <strain evidence="1 2">NRRL B-30644</strain>
    </source>
</reference>
<organism evidence="1 2">
    <name type="scientific">Paenibacillus terrae</name>
    <dbReference type="NCBI Taxonomy" id="159743"/>
    <lineage>
        <taxon>Bacteria</taxon>
        <taxon>Bacillati</taxon>
        <taxon>Bacillota</taxon>
        <taxon>Bacilli</taxon>
        <taxon>Bacillales</taxon>
        <taxon>Paenibacillaceae</taxon>
        <taxon>Paenibacillus</taxon>
    </lineage>
</organism>
<name>A0A0D7WYX5_9BACL</name>
<comment type="caution">
    <text evidence="1">The sequence shown here is derived from an EMBL/GenBank/DDBJ whole genome shotgun (WGS) entry which is preliminary data.</text>
</comment>
<dbReference type="EMBL" id="JTHP01000040">
    <property type="protein sequence ID" value="KJD44189.1"/>
    <property type="molecule type" value="Genomic_DNA"/>
</dbReference>
<dbReference type="OrthoDB" id="2666811at2"/>
<evidence type="ECO:0000313" key="2">
    <source>
        <dbReference type="Proteomes" id="UP000032534"/>
    </source>
</evidence>
<dbReference type="AlphaFoldDB" id="A0A0D7WYX5"/>
<protein>
    <submittedName>
        <fullName evidence="1">Uncharacterized protein</fullName>
    </submittedName>
</protein>
<dbReference type="PATRIC" id="fig|159743.3.peg.4110"/>
<accession>A0A0D7WYX5</accession>
<proteinExistence type="predicted"/>
<sequence>MLSPKGYGESHAQKKVEIESKVTTYIQGKNGLIGIIVPPCEGPTSALEDLHRTIAEIAIKQAIKKEATPE</sequence>
<keyword evidence="2" id="KW-1185">Reference proteome</keyword>
<evidence type="ECO:0000313" key="1">
    <source>
        <dbReference type="EMBL" id="KJD44189.1"/>
    </source>
</evidence>
<dbReference type="Proteomes" id="UP000032534">
    <property type="component" value="Unassembled WGS sequence"/>
</dbReference>
<gene>
    <name evidence="1" type="ORF">QD47_18480</name>
</gene>
<dbReference type="RefSeq" id="WP_044647512.1">
    <property type="nucleotide sequence ID" value="NZ_JTHP01000040.1"/>
</dbReference>